<sequence>MRHVDSELQKAMDGDGTVESGDKYFFDWSDPATGLPINSRRGPSILVDNDLLERFFSFNSVYVCVGGGGCRMIEHPKLGLNVYPASGIICVANDDLPLLTDVLTRLSVTS</sequence>
<dbReference type="OrthoDB" id="10263782at2759"/>
<evidence type="ECO:0000313" key="1">
    <source>
        <dbReference type="EMBL" id="CAD2218054.1"/>
    </source>
</evidence>
<gene>
    <name evidence="1" type="ORF">ADEAN_000554000</name>
</gene>
<protein>
    <submittedName>
        <fullName evidence="1">Uncharacterized protein</fullName>
    </submittedName>
</protein>
<dbReference type="VEuPathDB" id="TriTrypDB:ADEAN_000554000"/>
<keyword evidence="2" id="KW-1185">Reference proteome</keyword>
<dbReference type="EMBL" id="LR877154">
    <property type="protein sequence ID" value="CAD2218054.1"/>
    <property type="molecule type" value="Genomic_DNA"/>
</dbReference>
<organism evidence="1 2">
    <name type="scientific">Angomonas deanei</name>
    <dbReference type="NCBI Taxonomy" id="59799"/>
    <lineage>
        <taxon>Eukaryota</taxon>
        <taxon>Discoba</taxon>
        <taxon>Euglenozoa</taxon>
        <taxon>Kinetoplastea</taxon>
        <taxon>Metakinetoplastina</taxon>
        <taxon>Trypanosomatida</taxon>
        <taxon>Trypanosomatidae</taxon>
        <taxon>Strigomonadinae</taxon>
        <taxon>Angomonas</taxon>
    </lineage>
</organism>
<name>S9VHK0_9TRYP</name>
<reference evidence="1 2" key="1">
    <citation type="submission" date="2020-08" db="EMBL/GenBank/DDBJ databases">
        <authorList>
            <person name="Newling K."/>
            <person name="Davey J."/>
            <person name="Forrester S."/>
        </authorList>
    </citation>
    <scope>NUCLEOTIDE SEQUENCE [LARGE SCALE GENOMIC DNA]</scope>
    <source>
        <strain evidence="2">Crithidia deanei Carvalho (ATCC PRA-265)</strain>
    </source>
</reference>
<dbReference type="Proteomes" id="UP000515908">
    <property type="component" value="Chromosome 10"/>
</dbReference>
<dbReference type="AlphaFoldDB" id="S9VHK0"/>
<accession>S9VHK0</accession>
<evidence type="ECO:0000313" key="2">
    <source>
        <dbReference type="Proteomes" id="UP000515908"/>
    </source>
</evidence>
<proteinExistence type="predicted"/>